<sequence>MEESVHNHANNGSDRAGLNYSPSPSIGLLQQPAVEVAYSGPRIDDTRPDASRESTWNNSNTVQESTVIFHPSPTLLQKHDSLRALVQAVLFKRTQLDNERQRFGELQKHVIVLNRNLISELSQRTATPQIRVPDGALIQLQDQLIEAIQKVVARTDYIAELERDLGADEHDLLELESSLYTETKLALSGVAWLVQPEKDMRSVTSSSMRAEAEHPLLLEYYSLIGDISNLKEALNDLEIDYQQDVAKQQQYFPVDTSMDVQSNELFENYIKEHESLMNELRNTEKEIRAVKQQCTAAGLTMFSDERPCSPIQTFSATIAAPILGPDRTSKDSNIMDSQSSDLGPIEPLRYIAPTSQESTTRWLTGVLQAEQLGALGSYPPEEVSTPLTDSSDIDLEGLRQSSLSKTD</sequence>
<comment type="caution">
    <text evidence="1">The sequence shown here is derived from an EMBL/GenBank/DDBJ whole genome shotgun (WGS) entry which is preliminary data.</text>
</comment>
<keyword evidence="2" id="KW-1185">Reference proteome</keyword>
<dbReference type="Proteomes" id="UP001186974">
    <property type="component" value="Unassembled WGS sequence"/>
</dbReference>
<organism evidence="1 2">
    <name type="scientific">Coniosporium uncinatum</name>
    <dbReference type="NCBI Taxonomy" id="93489"/>
    <lineage>
        <taxon>Eukaryota</taxon>
        <taxon>Fungi</taxon>
        <taxon>Dikarya</taxon>
        <taxon>Ascomycota</taxon>
        <taxon>Pezizomycotina</taxon>
        <taxon>Dothideomycetes</taxon>
        <taxon>Dothideomycetes incertae sedis</taxon>
        <taxon>Coniosporium</taxon>
    </lineage>
</organism>
<reference evidence="1" key="1">
    <citation type="submission" date="2024-09" db="EMBL/GenBank/DDBJ databases">
        <title>Black Yeasts Isolated from many extreme environments.</title>
        <authorList>
            <person name="Coleine C."/>
            <person name="Stajich J.E."/>
            <person name="Selbmann L."/>
        </authorList>
    </citation>
    <scope>NUCLEOTIDE SEQUENCE</scope>
    <source>
        <strain evidence="1">CCFEE 5737</strain>
    </source>
</reference>
<proteinExistence type="predicted"/>
<evidence type="ECO:0000313" key="1">
    <source>
        <dbReference type="EMBL" id="KAK3082014.1"/>
    </source>
</evidence>
<accession>A0ACC3DZ75</accession>
<evidence type="ECO:0000313" key="2">
    <source>
        <dbReference type="Proteomes" id="UP001186974"/>
    </source>
</evidence>
<protein>
    <submittedName>
        <fullName evidence="1">Uncharacterized protein</fullName>
    </submittedName>
</protein>
<dbReference type="EMBL" id="JAWDJW010000021">
    <property type="protein sequence ID" value="KAK3082014.1"/>
    <property type="molecule type" value="Genomic_DNA"/>
</dbReference>
<name>A0ACC3DZ75_9PEZI</name>
<gene>
    <name evidence="1" type="ORF">LTS18_008156</name>
</gene>